<protein>
    <submittedName>
        <fullName evidence="1">Uncharacterized protein</fullName>
    </submittedName>
</protein>
<gene>
    <name evidence="1" type="ORF">GCM10009767_13700</name>
</gene>
<evidence type="ECO:0000313" key="1">
    <source>
        <dbReference type="EMBL" id="GAA1755616.1"/>
    </source>
</evidence>
<sequence>MPHDVAAALAAAGVQADDDGRPGYQRNDYLGWTGQAQNADTRSRRIGQMLEELSCGGMYMGMAHAPSREDRKPA</sequence>
<accession>A0ABN2KGM7</accession>
<name>A0ABN2KGM7_9MICC</name>
<dbReference type="Proteomes" id="UP001501204">
    <property type="component" value="Unassembled WGS sequence"/>
</dbReference>
<dbReference type="Pfam" id="PF13376">
    <property type="entry name" value="OmdA"/>
    <property type="match status" value="1"/>
</dbReference>
<keyword evidence="2" id="KW-1185">Reference proteome</keyword>
<reference evidence="1 2" key="1">
    <citation type="journal article" date="2019" name="Int. J. Syst. Evol. Microbiol.">
        <title>The Global Catalogue of Microorganisms (GCM) 10K type strain sequencing project: providing services to taxonomists for standard genome sequencing and annotation.</title>
        <authorList>
            <consortium name="The Broad Institute Genomics Platform"/>
            <consortium name="The Broad Institute Genome Sequencing Center for Infectious Disease"/>
            <person name="Wu L."/>
            <person name="Ma J."/>
        </authorList>
    </citation>
    <scope>NUCLEOTIDE SEQUENCE [LARGE SCALE GENOMIC DNA]</scope>
    <source>
        <strain evidence="1 2">JCM 14735</strain>
    </source>
</reference>
<evidence type="ECO:0000313" key="2">
    <source>
        <dbReference type="Proteomes" id="UP001501204"/>
    </source>
</evidence>
<proteinExistence type="predicted"/>
<organism evidence="1 2">
    <name type="scientific">Kocuria aegyptia</name>
    <dbReference type="NCBI Taxonomy" id="330943"/>
    <lineage>
        <taxon>Bacteria</taxon>
        <taxon>Bacillati</taxon>
        <taxon>Actinomycetota</taxon>
        <taxon>Actinomycetes</taxon>
        <taxon>Micrococcales</taxon>
        <taxon>Micrococcaceae</taxon>
        <taxon>Kocuria</taxon>
    </lineage>
</organism>
<dbReference type="EMBL" id="BAAAOA010000015">
    <property type="protein sequence ID" value="GAA1755616.1"/>
    <property type="molecule type" value="Genomic_DNA"/>
</dbReference>
<comment type="caution">
    <text evidence="1">The sequence shown here is derived from an EMBL/GenBank/DDBJ whole genome shotgun (WGS) entry which is preliminary data.</text>
</comment>